<dbReference type="Pfam" id="PF00534">
    <property type="entry name" value="Glycos_transf_1"/>
    <property type="match status" value="1"/>
</dbReference>
<protein>
    <submittedName>
        <fullName evidence="2">Glycosyltransferase</fullName>
    </submittedName>
</protein>
<evidence type="ECO:0000313" key="3">
    <source>
        <dbReference type="Proteomes" id="UP000305202"/>
    </source>
</evidence>
<gene>
    <name evidence="2" type="ORF">FCN80_25680</name>
</gene>
<sequence length="440" mass="50951">MYNSQVLAPSYTSFGSATQIHNDIVESIFIELINAFHGFDIIHFNNLEGIPVNLLKKIKENFPETKIVFSVHNYYPFCPQVNLWRDEKVNCIDYKNGHNCLNCIHEIPNPNGVKKALFLGDLLRTFNIKTDTHLFNTLWSIAIKFNALIYKFKKKSKNFNEKLDTLEKIEYFSQRRSFFVDSINDYVDTVLPVSKRVEDICINYGIKKKLCHTVYIGTEHSTKFNENKDKPFLAFDGIMTICYMGYMRNDKGFEFFLKGLSSIDENISKNIRIVIAAKKNDYFFDRLIKTSRRYHSLCYYNGYTHSNLDEILSEVDLGIIPPLWEDNLPQVAIEIHSRHIPILSSSAGGASEIHRRNPDFTFKVGSIIDFKNKLTSIYNKKCDMQYFANAMTPISMHAHIEELMTIYTNIISDKKTISSLEKKDRFKNSQTSETVISKAS</sequence>
<dbReference type="Gene3D" id="3.40.50.2000">
    <property type="entry name" value="Glycogen Phosphorylase B"/>
    <property type="match status" value="2"/>
</dbReference>
<organism evidence="2 3">
    <name type="scientific">Martelella alba</name>
    <dbReference type="NCBI Taxonomy" id="2590451"/>
    <lineage>
        <taxon>Bacteria</taxon>
        <taxon>Pseudomonadati</taxon>
        <taxon>Pseudomonadota</taxon>
        <taxon>Alphaproteobacteria</taxon>
        <taxon>Hyphomicrobiales</taxon>
        <taxon>Aurantimonadaceae</taxon>
        <taxon>Martelella</taxon>
    </lineage>
</organism>
<keyword evidence="3" id="KW-1185">Reference proteome</keyword>
<name>A0ABY2SED4_9HYPH</name>
<proteinExistence type="predicted"/>
<reference evidence="2 3" key="1">
    <citation type="submission" date="2019-04" db="EMBL/GenBank/DDBJ databases">
        <authorList>
            <person name="Li M."/>
            <person name="Gao C."/>
        </authorList>
    </citation>
    <scope>NUCLEOTIDE SEQUENCE [LARGE SCALE GENOMIC DNA]</scope>
    <source>
        <strain evidence="2 3">BGMRC 2031</strain>
    </source>
</reference>
<evidence type="ECO:0000259" key="1">
    <source>
        <dbReference type="Pfam" id="PF00534"/>
    </source>
</evidence>
<accession>A0ABY2SED4</accession>
<dbReference type="EMBL" id="SZPQ01000103">
    <property type="protein sequence ID" value="TKI02170.1"/>
    <property type="molecule type" value="Genomic_DNA"/>
</dbReference>
<feature type="domain" description="Glycosyl transferase family 1" evidence="1">
    <location>
        <begin position="234"/>
        <end position="384"/>
    </location>
</feature>
<dbReference type="InterPro" id="IPR001296">
    <property type="entry name" value="Glyco_trans_1"/>
</dbReference>
<comment type="caution">
    <text evidence="2">The sequence shown here is derived from an EMBL/GenBank/DDBJ whole genome shotgun (WGS) entry which is preliminary data.</text>
</comment>
<evidence type="ECO:0000313" key="2">
    <source>
        <dbReference type="EMBL" id="TKI02170.1"/>
    </source>
</evidence>
<dbReference type="SUPFAM" id="SSF53756">
    <property type="entry name" value="UDP-Glycosyltransferase/glycogen phosphorylase"/>
    <property type="match status" value="1"/>
</dbReference>
<dbReference type="Proteomes" id="UP000305202">
    <property type="component" value="Unassembled WGS sequence"/>
</dbReference>